<protein>
    <submittedName>
        <fullName evidence="1">Uncharacterized protein</fullName>
    </submittedName>
</protein>
<organism evidence="1 2">
    <name type="scientific">Octopus vulgaris</name>
    <name type="common">Common octopus</name>
    <dbReference type="NCBI Taxonomy" id="6645"/>
    <lineage>
        <taxon>Eukaryota</taxon>
        <taxon>Metazoa</taxon>
        <taxon>Spiralia</taxon>
        <taxon>Lophotrochozoa</taxon>
        <taxon>Mollusca</taxon>
        <taxon>Cephalopoda</taxon>
        <taxon>Coleoidea</taxon>
        <taxon>Octopodiformes</taxon>
        <taxon>Octopoda</taxon>
        <taxon>Incirrata</taxon>
        <taxon>Octopodidae</taxon>
        <taxon>Octopus</taxon>
    </lineage>
</organism>
<name>A0AA36B400_OCTVU</name>
<evidence type="ECO:0000313" key="1">
    <source>
        <dbReference type="EMBL" id="CAI9727485.1"/>
    </source>
</evidence>
<reference evidence="1" key="1">
    <citation type="submission" date="2023-08" db="EMBL/GenBank/DDBJ databases">
        <authorList>
            <person name="Alioto T."/>
            <person name="Alioto T."/>
            <person name="Gomez Garrido J."/>
        </authorList>
    </citation>
    <scope>NUCLEOTIDE SEQUENCE</scope>
</reference>
<gene>
    <name evidence="1" type="ORF">OCTVUL_1B025515</name>
</gene>
<sequence>MVLQKVISGQVLLANFPRIYVGPPIPVFPEEIVKDLSIDQSYAYHIAQAIRSGEVPQTLASLEIGPLLTKQSLLSERLKEELCEKVSRDPYRLMTELIRHSL</sequence>
<evidence type="ECO:0000313" key="2">
    <source>
        <dbReference type="Proteomes" id="UP001162480"/>
    </source>
</evidence>
<dbReference type="Proteomes" id="UP001162480">
    <property type="component" value="Chromosome 9"/>
</dbReference>
<dbReference type="AlphaFoldDB" id="A0AA36B400"/>
<dbReference type="EMBL" id="OX597822">
    <property type="protein sequence ID" value="CAI9727485.1"/>
    <property type="molecule type" value="Genomic_DNA"/>
</dbReference>
<keyword evidence="2" id="KW-1185">Reference proteome</keyword>
<accession>A0AA36B400</accession>
<proteinExistence type="predicted"/>